<keyword evidence="9" id="KW-1185">Reference proteome</keyword>
<dbReference type="PROSITE" id="PS51352">
    <property type="entry name" value="THIOREDOXIN_2"/>
    <property type="match status" value="1"/>
</dbReference>
<evidence type="ECO:0000313" key="9">
    <source>
        <dbReference type="Proteomes" id="UP000623967"/>
    </source>
</evidence>
<dbReference type="InterPro" id="IPR012336">
    <property type="entry name" value="Thioredoxin-like_fold"/>
</dbReference>
<evidence type="ECO:0000256" key="2">
    <source>
        <dbReference type="ARBA" id="ARBA00022729"/>
    </source>
</evidence>
<dbReference type="EMBL" id="JAESWB010000340">
    <property type="protein sequence ID" value="MBL4954480.1"/>
    <property type="molecule type" value="Genomic_DNA"/>
</dbReference>
<dbReference type="Gene3D" id="3.40.30.10">
    <property type="entry name" value="Glutaredoxin"/>
    <property type="match status" value="1"/>
</dbReference>
<evidence type="ECO:0000256" key="4">
    <source>
        <dbReference type="ARBA" id="ARBA00023157"/>
    </source>
</evidence>
<dbReference type="SUPFAM" id="SSF52833">
    <property type="entry name" value="Thioredoxin-like"/>
    <property type="match status" value="1"/>
</dbReference>
<name>A0ABS1TX45_9BACI</name>
<evidence type="ECO:0000256" key="1">
    <source>
        <dbReference type="ARBA" id="ARBA00005791"/>
    </source>
</evidence>
<keyword evidence="6" id="KW-0472">Membrane</keyword>
<keyword evidence="3" id="KW-0560">Oxidoreductase</keyword>
<reference evidence="8 9" key="1">
    <citation type="submission" date="2021-01" db="EMBL/GenBank/DDBJ databases">
        <title>Genome public.</title>
        <authorList>
            <person name="Liu C."/>
            <person name="Sun Q."/>
        </authorList>
    </citation>
    <scope>NUCLEOTIDE SEQUENCE [LARGE SCALE GENOMIC DNA]</scope>
    <source>
        <strain evidence="8 9">YIM B02564</strain>
    </source>
</reference>
<comment type="similarity">
    <text evidence="1">Belongs to the thioredoxin family. DsbA subfamily.</text>
</comment>
<sequence>MVNKKNTKQRAKSSSKFVFWMIGLVAVCLLAFIFISNMNDKPETAKTKTNEIDYANQPYLGEKSAPVSIVEFGDYKCPSCKDFAENVVPMIQKELIDTGKAKFYFMNDSFINVDSKRSAQFAEAVFQELGNDTFWKFHELLYKKQPDPKYEKTDVFTEQFLIDTLKEVASEQETARAVKNFKAKKSMNAWKKDMDYVDKLGVTGTPTLFINGKMFTGKTIDDLKDMVEKAAKEK</sequence>
<accession>A0ABS1TX45</accession>
<dbReference type="Pfam" id="PF13462">
    <property type="entry name" value="Thioredoxin_4"/>
    <property type="match status" value="1"/>
</dbReference>
<comment type="caution">
    <text evidence="8">The sequence shown here is derived from an EMBL/GenBank/DDBJ whole genome shotgun (WGS) entry which is preliminary data.</text>
</comment>
<evidence type="ECO:0000256" key="6">
    <source>
        <dbReference type="SAM" id="Phobius"/>
    </source>
</evidence>
<feature type="domain" description="Thioredoxin" evidence="7">
    <location>
        <begin position="23"/>
        <end position="232"/>
    </location>
</feature>
<proteinExistence type="inferred from homology"/>
<evidence type="ECO:0000256" key="3">
    <source>
        <dbReference type="ARBA" id="ARBA00023002"/>
    </source>
</evidence>
<keyword evidence="2" id="KW-0732">Signal</keyword>
<keyword evidence="5" id="KW-0676">Redox-active center</keyword>
<dbReference type="Proteomes" id="UP000623967">
    <property type="component" value="Unassembled WGS sequence"/>
</dbReference>
<evidence type="ECO:0000256" key="5">
    <source>
        <dbReference type="ARBA" id="ARBA00023284"/>
    </source>
</evidence>
<keyword evidence="4" id="KW-1015">Disulfide bond</keyword>
<evidence type="ECO:0000313" key="8">
    <source>
        <dbReference type="EMBL" id="MBL4954480.1"/>
    </source>
</evidence>
<keyword evidence="6" id="KW-0812">Transmembrane</keyword>
<protein>
    <submittedName>
        <fullName evidence="8">Thioredoxin domain-containing protein</fullName>
    </submittedName>
</protein>
<dbReference type="PANTHER" id="PTHR13887">
    <property type="entry name" value="GLUTATHIONE S-TRANSFERASE KAPPA"/>
    <property type="match status" value="1"/>
</dbReference>
<dbReference type="RefSeq" id="WP_202655725.1">
    <property type="nucleotide sequence ID" value="NZ_JAESWB010000340.1"/>
</dbReference>
<dbReference type="PANTHER" id="PTHR13887:SF14">
    <property type="entry name" value="DISULFIDE BOND FORMATION PROTEIN D"/>
    <property type="match status" value="1"/>
</dbReference>
<evidence type="ECO:0000259" key="7">
    <source>
        <dbReference type="PROSITE" id="PS51352"/>
    </source>
</evidence>
<dbReference type="InterPro" id="IPR036249">
    <property type="entry name" value="Thioredoxin-like_sf"/>
</dbReference>
<feature type="transmembrane region" description="Helical" evidence="6">
    <location>
        <begin position="17"/>
        <end position="35"/>
    </location>
</feature>
<organism evidence="8 9">
    <name type="scientific">Neobacillus paridis</name>
    <dbReference type="NCBI Taxonomy" id="2803862"/>
    <lineage>
        <taxon>Bacteria</taxon>
        <taxon>Bacillati</taxon>
        <taxon>Bacillota</taxon>
        <taxon>Bacilli</taxon>
        <taxon>Bacillales</taxon>
        <taxon>Bacillaceae</taxon>
        <taxon>Neobacillus</taxon>
    </lineage>
</organism>
<dbReference type="InterPro" id="IPR013766">
    <property type="entry name" value="Thioredoxin_domain"/>
</dbReference>
<keyword evidence="6" id="KW-1133">Transmembrane helix</keyword>
<gene>
    <name evidence="8" type="ORF">JK635_20175</name>
</gene>